<dbReference type="InterPro" id="IPR012454">
    <property type="entry name" value="DUF1659"/>
</dbReference>
<gene>
    <name evidence="2" type="ORF">J2Z53_000811</name>
</gene>
<dbReference type="RefSeq" id="WP_209795947.1">
    <property type="nucleotide sequence ID" value="NZ_JAGGJZ010000002.1"/>
</dbReference>
<dbReference type="Proteomes" id="UP000783390">
    <property type="component" value="Unassembled WGS sequence"/>
</dbReference>
<reference evidence="2 3" key="1">
    <citation type="submission" date="2021-03" db="EMBL/GenBank/DDBJ databases">
        <title>Genomic Encyclopedia of Type Strains, Phase IV (KMG-IV): sequencing the most valuable type-strain genomes for metagenomic binning, comparative biology and taxonomic classification.</title>
        <authorList>
            <person name="Goeker M."/>
        </authorList>
    </citation>
    <scope>NUCLEOTIDE SEQUENCE [LARGE SCALE GENOMIC DNA]</scope>
    <source>
        <strain evidence="2 3">DSM 3984</strain>
    </source>
</reference>
<dbReference type="EMBL" id="JAGGJZ010000002">
    <property type="protein sequence ID" value="MBP1889230.1"/>
    <property type="molecule type" value="Genomic_DNA"/>
</dbReference>
<feature type="domain" description="DUF1659" evidence="1">
    <location>
        <begin position="2"/>
        <end position="71"/>
    </location>
</feature>
<name>A0ABS4EZ01_9CLOT</name>
<sequence length="74" mass="8469">MITKTVDQIALKFSYKRGKDGNGKDIIKYQRFNNINLNATDENLYNLGEALSNIVKYPVVSIEREEDSILSKTE</sequence>
<keyword evidence="3" id="KW-1185">Reference proteome</keyword>
<organism evidence="2 3">
    <name type="scientific">Clostridium moniliforme</name>
    <dbReference type="NCBI Taxonomy" id="39489"/>
    <lineage>
        <taxon>Bacteria</taxon>
        <taxon>Bacillati</taxon>
        <taxon>Bacillota</taxon>
        <taxon>Clostridia</taxon>
        <taxon>Eubacteriales</taxon>
        <taxon>Clostridiaceae</taxon>
        <taxon>Clostridium</taxon>
    </lineage>
</organism>
<protein>
    <recommendedName>
        <fullName evidence="1">DUF1659 domain-containing protein</fullName>
    </recommendedName>
</protein>
<comment type="caution">
    <text evidence="2">The sequence shown here is derived from an EMBL/GenBank/DDBJ whole genome shotgun (WGS) entry which is preliminary data.</text>
</comment>
<evidence type="ECO:0000313" key="2">
    <source>
        <dbReference type="EMBL" id="MBP1889230.1"/>
    </source>
</evidence>
<evidence type="ECO:0000259" key="1">
    <source>
        <dbReference type="Pfam" id="PF07872"/>
    </source>
</evidence>
<evidence type="ECO:0000313" key="3">
    <source>
        <dbReference type="Proteomes" id="UP000783390"/>
    </source>
</evidence>
<accession>A0ABS4EZ01</accession>
<dbReference type="Pfam" id="PF07872">
    <property type="entry name" value="DUF1659"/>
    <property type="match status" value="1"/>
</dbReference>
<proteinExistence type="predicted"/>